<comment type="caution">
    <text evidence="1">The sequence shown here is derived from an EMBL/GenBank/DDBJ whole genome shotgun (WGS) entry which is preliminary data.</text>
</comment>
<accession>A0ABD2NGU1</accession>
<protein>
    <submittedName>
        <fullName evidence="1">Uncharacterized protein</fullName>
    </submittedName>
</protein>
<dbReference type="Proteomes" id="UP001516400">
    <property type="component" value="Unassembled WGS sequence"/>
</dbReference>
<evidence type="ECO:0000313" key="2">
    <source>
        <dbReference type="Proteomes" id="UP001516400"/>
    </source>
</evidence>
<evidence type="ECO:0000313" key="1">
    <source>
        <dbReference type="EMBL" id="KAL3278001.1"/>
    </source>
</evidence>
<dbReference type="AlphaFoldDB" id="A0ABD2NGU1"/>
<gene>
    <name evidence="1" type="ORF">HHI36_013343</name>
</gene>
<keyword evidence="2" id="KW-1185">Reference proteome</keyword>
<reference evidence="1 2" key="1">
    <citation type="journal article" date="2021" name="BMC Biol.">
        <title>Horizontally acquired antibacterial genes associated with adaptive radiation of ladybird beetles.</title>
        <authorList>
            <person name="Li H.S."/>
            <person name="Tang X.F."/>
            <person name="Huang Y.H."/>
            <person name="Xu Z.Y."/>
            <person name="Chen M.L."/>
            <person name="Du X.Y."/>
            <person name="Qiu B.Y."/>
            <person name="Chen P.T."/>
            <person name="Zhang W."/>
            <person name="Slipinski A."/>
            <person name="Escalona H.E."/>
            <person name="Waterhouse R.M."/>
            <person name="Zwick A."/>
            <person name="Pang H."/>
        </authorList>
    </citation>
    <scope>NUCLEOTIDE SEQUENCE [LARGE SCALE GENOMIC DNA]</scope>
    <source>
        <strain evidence="1">SYSU2018</strain>
    </source>
</reference>
<name>A0ABD2NGU1_9CUCU</name>
<dbReference type="EMBL" id="JABFTP020000103">
    <property type="protein sequence ID" value="KAL3278001.1"/>
    <property type="molecule type" value="Genomic_DNA"/>
</dbReference>
<proteinExistence type="predicted"/>
<organism evidence="1 2">
    <name type="scientific">Cryptolaemus montrouzieri</name>
    <dbReference type="NCBI Taxonomy" id="559131"/>
    <lineage>
        <taxon>Eukaryota</taxon>
        <taxon>Metazoa</taxon>
        <taxon>Ecdysozoa</taxon>
        <taxon>Arthropoda</taxon>
        <taxon>Hexapoda</taxon>
        <taxon>Insecta</taxon>
        <taxon>Pterygota</taxon>
        <taxon>Neoptera</taxon>
        <taxon>Endopterygota</taxon>
        <taxon>Coleoptera</taxon>
        <taxon>Polyphaga</taxon>
        <taxon>Cucujiformia</taxon>
        <taxon>Coccinelloidea</taxon>
        <taxon>Coccinellidae</taxon>
        <taxon>Scymninae</taxon>
        <taxon>Scymnini</taxon>
        <taxon>Cryptolaemus</taxon>
    </lineage>
</organism>
<sequence length="133" mass="15430">MSSSSESEKSDCLQLEKRSWIYKQTKVEIQRILDELNIPYNEADNIDSLRKLLSNYCKEKLVKQNTLPSDLPTLEVSQGPSVNLTLQAKQVRTMAYGYDIKQFDGEGWEVFEQQLDCAADPFLKRTIFLQFEQ</sequence>